<dbReference type="PANTHER" id="PTHR46532:SF4">
    <property type="entry name" value="AAA+ ATPASE DOMAIN-CONTAINING PROTEIN"/>
    <property type="match status" value="1"/>
</dbReference>
<dbReference type="InterPro" id="IPR013594">
    <property type="entry name" value="Dynein_heavy_tail"/>
</dbReference>
<comment type="similarity">
    <text evidence="1">Belongs to the dynein heavy chain family.</text>
</comment>
<dbReference type="GO" id="GO:0005858">
    <property type="term" value="C:axonemal dynein complex"/>
    <property type="evidence" value="ECO:0007669"/>
    <property type="project" value="TreeGrafter"/>
</dbReference>
<proteinExistence type="inferred from homology"/>
<dbReference type="AlphaFoldDB" id="A0A7J7J130"/>
<feature type="domain" description="Dynein heavy chain tail" evidence="2">
    <location>
        <begin position="381"/>
        <end position="492"/>
    </location>
</feature>
<dbReference type="Pfam" id="PF08385">
    <property type="entry name" value="DHC_N1"/>
    <property type="match status" value="2"/>
</dbReference>
<evidence type="ECO:0000259" key="2">
    <source>
        <dbReference type="Pfam" id="PF08385"/>
    </source>
</evidence>
<comment type="caution">
    <text evidence="3">The sequence shown here is derived from an EMBL/GenBank/DDBJ whole genome shotgun (WGS) entry which is preliminary data.</text>
</comment>
<dbReference type="OrthoDB" id="286107at2759"/>
<dbReference type="PANTHER" id="PTHR46532">
    <property type="entry name" value="MALE FERTILITY FACTOR KL5"/>
    <property type="match status" value="1"/>
</dbReference>
<organism evidence="3 4">
    <name type="scientific">Bugula neritina</name>
    <name type="common">Brown bryozoan</name>
    <name type="synonym">Sertularia neritina</name>
    <dbReference type="NCBI Taxonomy" id="10212"/>
    <lineage>
        <taxon>Eukaryota</taxon>
        <taxon>Metazoa</taxon>
        <taxon>Spiralia</taxon>
        <taxon>Lophotrochozoa</taxon>
        <taxon>Bryozoa</taxon>
        <taxon>Gymnolaemata</taxon>
        <taxon>Cheilostomatida</taxon>
        <taxon>Flustrina</taxon>
        <taxon>Buguloidea</taxon>
        <taxon>Bugulidae</taxon>
        <taxon>Bugula</taxon>
    </lineage>
</organism>
<dbReference type="GO" id="GO:0007018">
    <property type="term" value="P:microtubule-based movement"/>
    <property type="evidence" value="ECO:0007669"/>
    <property type="project" value="InterPro"/>
</dbReference>
<keyword evidence="4" id="KW-1185">Reference proteome</keyword>
<accession>A0A7J7J130</accession>
<feature type="domain" description="Dynein heavy chain tail" evidence="2">
    <location>
        <begin position="226"/>
        <end position="328"/>
    </location>
</feature>
<evidence type="ECO:0000313" key="4">
    <source>
        <dbReference type="Proteomes" id="UP000593567"/>
    </source>
</evidence>
<reference evidence="3" key="1">
    <citation type="submission" date="2020-06" db="EMBL/GenBank/DDBJ databases">
        <title>Draft genome of Bugula neritina, a colonial animal packing powerful symbionts and potential medicines.</title>
        <authorList>
            <person name="Rayko M."/>
        </authorList>
    </citation>
    <scope>NUCLEOTIDE SEQUENCE [LARGE SCALE GENOMIC DNA]</scope>
    <source>
        <strain evidence="3">Kwan_BN1</strain>
    </source>
</reference>
<gene>
    <name evidence="3" type="ORF">EB796_021804</name>
</gene>
<name>A0A7J7J130_BUGNE</name>
<evidence type="ECO:0000256" key="1">
    <source>
        <dbReference type="ARBA" id="ARBA00008887"/>
    </source>
</evidence>
<protein>
    <submittedName>
        <fullName evidence="3">DNAH8</fullName>
    </submittedName>
</protein>
<sequence length="556" mass="62437">MSIFKKFGKNSSEGGSKWTSLAAAMKVEATAFSARARRSLPPGGMQALQESVKEKQTKAKEAREARQKLIGPEHKYILTLIPRIFISNCSSTKLTGTLIYFIKSKLTVELQDPIAANEVFMGVLDTANPANGEGLFSIVEQYMQSCVYPPVRATKDWGLILKEPGGSEVHANFLGNLENFMLFLAGAQISISHAVTLAPDTIVNWADIHTMADCQYISSNPDTVVEIENLVTVWCKQLEKILAESERMRKEADDTGPRAELDHWRQMSSRFSSLVEQVKGNRCRMAINILHIVKSKVLRKWKGLDDRITDGANEAKDNIKLLDVFEMFSPLSDAKIEGIEPHAARFSQIVAGLKKKPYNLLDQKNLTFDADFGEFMQVVSELQVTLLVRTADNRKLLINFDPQLLTSMKEAEFMMKNMFEVPNSCKTLLFARNKLKGYLEKLELLLTENEALRADIPLQFRPVMTAALDRVDLAIRPGLITIGWSCLGVEPYFANVTAALDQLRQLTKVIEDAVYDLIRIFYTDAGFEDEAEVVSSNTIRPRSVSYKNADDNRTYV</sequence>
<evidence type="ECO:0000313" key="3">
    <source>
        <dbReference type="EMBL" id="KAF6019880.1"/>
    </source>
</evidence>
<dbReference type="GO" id="GO:0045505">
    <property type="term" value="F:dynein intermediate chain binding"/>
    <property type="evidence" value="ECO:0007669"/>
    <property type="project" value="InterPro"/>
</dbReference>
<dbReference type="EMBL" id="VXIV02003207">
    <property type="protein sequence ID" value="KAF6019880.1"/>
    <property type="molecule type" value="Genomic_DNA"/>
</dbReference>
<dbReference type="GO" id="GO:0051959">
    <property type="term" value="F:dynein light intermediate chain binding"/>
    <property type="evidence" value="ECO:0007669"/>
    <property type="project" value="InterPro"/>
</dbReference>
<dbReference type="InterPro" id="IPR026983">
    <property type="entry name" value="DHC"/>
</dbReference>
<dbReference type="Proteomes" id="UP000593567">
    <property type="component" value="Unassembled WGS sequence"/>
</dbReference>